<accession>A0A151NY11</accession>
<feature type="domain" description="Ubiquitin-like" evidence="1">
    <location>
        <begin position="50"/>
        <end position="127"/>
    </location>
</feature>
<gene>
    <name evidence="2" type="ORF">Y1Q_0006429</name>
</gene>
<dbReference type="InterPro" id="IPR029071">
    <property type="entry name" value="Ubiquitin-like_domsf"/>
</dbReference>
<dbReference type="SUPFAM" id="SSF54236">
    <property type="entry name" value="Ubiquitin-like"/>
    <property type="match status" value="1"/>
</dbReference>
<comment type="caution">
    <text evidence="2">The sequence shown here is derived from an EMBL/GenBank/DDBJ whole genome shotgun (WGS) entry which is preliminary data.</text>
</comment>
<evidence type="ECO:0000313" key="2">
    <source>
        <dbReference type="EMBL" id="KYO41688.1"/>
    </source>
</evidence>
<keyword evidence="3" id="KW-1185">Reference proteome</keyword>
<reference evidence="2 3" key="1">
    <citation type="journal article" date="2012" name="Genome Biol.">
        <title>Sequencing three crocodilian genomes to illuminate the evolution of archosaurs and amniotes.</title>
        <authorList>
            <person name="St John J.A."/>
            <person name="Braun E.L."/>
            <person name="Isberg S.R."/>
            <person name="Miles L.G."/>
            <person name="Chong A.Y."/>
            <person name="Gongora J."/>
            <person name="Dalzell P."/>
            <person name="Moran C."/>
            <person name="Bed'hom B."/>
            <person name="Abzhanov A."/>
            <person name="Burgess S.C."/>
            <person name="Cooksey A.M."/>
            <person name="Castoe T.A."/>
            <person name="Crawford N.G."/>
            <person name="Densmore L.D."/>
            <person name="Drew J.C."/>
            <person name="Edwards S.V."/>
            <person name="Faircloth B.C."/>
            <person name="Fujita M.K."/>
            <person name="Greenwold M.J."/>
            <person name="Hoffmann F.G."/>
            <person name="Howard J.M."/>
            <person name="Iguchi T."/>
            <person name="Janes D.E."/>
            <person name="Khan S.Y."/>
            <person name="Kohno S."/>
            <person name="de Koning A.J."/>
            <person name="Lance S.L."/>
            <person name="McCarthy F.M."/>
            <person name="McCormack J.E."/>
            <person name="Merchant M.E."/>
            <person name="Peterson D.G."/>
            <person name="Pollock D.D."/>
            <person name="Pourmand N."/>
            <person name="Raney B.J."/>
            <person name="Roessler K.A."/>
            <person name="Sanford J.R."/>
            <person name="Sawyer R.H."/>
            <person name="Schmidt C.J."/>
            <person name="Triplett E.W."/>
            <person name="Tuberville T.D."/>
            <person name="Venegas-Anaya M."/>
            <person name="Howard J.T."/>
            <person name="Jarvis E.D."/>
            <person name="Guillette L.J.Jr."/>
            <person name="Glenn T.C."/>
            <person name="Green R.E."/>
            <person name="Ray D.A."/>
        </authorList>
    </citation>
    <scope>NUCLEOTIDE SEQUENCE [LARGE SCALE GENOMIC DNA]</scope>
    <source>
        <strain evidence="2">KSC_2009_1</strain>
    </source>
</reference>
<protein>
    <recommendedName>
        <fullName evidence="1">Ubiquitin-like domain-containing protein</fullName>
    </recommendedName>
</protein>
<dbReference type="InterPro" id="IPR000626">
    <property type="entry name" value="Ubiquitin-like_dom"/>
</dbReference>
<dbReference type="EMBL" id="AKHW03001628">
    <property type="protein sequence ID" value="KYO41688.1"/>
    <property type="molecule type" value="Genomic_DNA"/>
</dbReference>
<dbReference type="Gene3D" id="3.10.20.90">
    <property type="entry name" value="Phosphatidylinositol 3-kinase Catalytic Subunit, Chain A, domain 1"/>
    <property type="match status" value="1"/>
</dbReference>
<organism evidence="2 3">
    <name type="scientific">Alligator mississippiensis</name>
    <name type="common">American alligator</name>
    <dbReference type="NCBI Taxonomy" id="8496"/>
    <lineage>
        <taxon>Eukaryota</taxon>
        <taxon>Metazoa</taxon>
        <taxon>Chordata</taxon>
        <taxon>Craniata</taxon>
        <taxon>Vertebrata</taxon>
        <taxon>Euteleostomi</taxon>
        <taxon>Archelosauria</taxon>
        <taxon>Archosauria</taxon>
        <taxon>Crocodylia</taxon>
        <taxon>Alligatoridae</taxon>
        <taxon>Alligatorinae</taxon>
        <taxon>Alligator</taxon>
    </lineage>
</organism>
<evidence type="ECO:0000259" key="1">
    <source>
        <dbReference type="PROSITE" id="PS50053"/>
    </source>
</evidence>
<dbReference type="Proteomes" id="UP000050525">
    <property type="component" value="Unassembled WGS sequence"/>
</dbReference>
<sequence length="127" mass="13851">MASATQQLPEVWLKTGCTAVQQDSSPSIWKGPLSETTHLHPYVPHPDEDTQVILNIISGQKTLGLKADLRDTGDQIKKRIKTEGKFGALESITLLCGNQEVQGSKTLQEQGVQNLAQLFIVHKCMGG</sequence>
<dbReference type="AlphaFoldDB" id="A0A151NY11"/>
<evidence type="ECO:0000313" key="3">
    <source>
        <dbReference type="Proteomes" id="UP000050525"/>
    </source>
</evidence>
<dbReference type="CDD" id="cd17039">
    <property type="entry name" value="Ubl_ubiquitin_like"/>
    <property type="match status" value="1"/>
</dbReference>
<name>A0A151NY11_ALLMI</name>
<dbReference type="PROSITE" id="PS50053">
    <property type="entry name" value="UBIQUITIN_2"/>
    <property type="match status" value="1"/>
</dbReference>
<proteinExistence type="predicted"/>